<reference evidence="2 3" key="1">
    <citation type="submission" date="2020-07" db="EMBL/GenBank/DDBJ databases">
        <title>Sequencing the genomes of 1000 actinobacteria strains.</title>
        <authorList>
            <person name="Klenk H.-P."/>
        </authorList>
    </citation>
    <scope>NUCLEOTIDE SEQUENCE [LARGE SCALE GENOMIC DNA]</scope>
    <source>
        <strain evidence="2 3">DSM 29531</strain>
    </source>
</reference>
<organism evidence="2 3">
    <name type="scientific">Allobranchiibius huperziae</name>
    <dbReference type="NCBI Taxonomy" id="1874116"/>
    <lineage>
        <taxon>Bacteria</taxon>
        <taxon>Bacillati</taxon>
        <taxon>Actinomycetota</taxon>
        <taxon>Actinomycetes</taxon>
        <taxon>Micrococcales</taxon>
        <taxon>Dermacoccaceae</taxon>
        <taxon>Allobranchiibius</taxon>
    </lineage>
</organism>
<dbReference type="RefSeq" id="WP_179483935.1">
    <property type="nucleotide sequence ID" value="NZ_JACCFW010000003.1"/>
</dbReference>
<protein>
    <submittedName>
        <fullName evidence="2">Uncharacterized protein</fullName>
    </submittedName>
</protein>
<evidence type="ECO:0000313" key="2">
    <source>
        <dbReference type="EMBL" id="NYJ76544.1"/>
    </source>
</evidence>
<evidence type="ECO:0000313" key="3">
    <source>
        <dbReference type="Proteomes" id="UP000571817"/>
    </source>
</evidence>
<accession>A0A853DNG8</accession>
<feature type="region of interest" description="Disordered" evidence="1">
    <location>
        <begin position="521"/>
        <end position="569"/>
    </location>
</feature>
<dbReference type="Proteomes" id="UP000571817">
    <property type="component" value="Unassembled WGS sequence"/>
</dbReference>
<sequence length="569" mass="62620">MSDHLDELGGELDRVLRSATMAASQLGENVARRIANRRQNVASQARQVFIERRDQARSLYLPLMYGNAADRATPEQLQQATQAANAWAGRDPEAARAAAHFQDRIPTPVTGASTGAQPSPALNTAPVSVMSLEQAVDLAQQHAPDYYTQHESHRREQNVEQLVADWTHWQAEGQLPQESVRDEWARFIGRHDEVEQASIAGGPKGRRDALERVWAMSGTLTEEEAITLASEHAPAYYSRHEADALAVDVDTEQLRADWTHWREHGELPLVSRQEEWAAYAGRQREFNTDQWDNDADRAAALQQVWDEGRDERGLLEIVDHLDRMDDAGMHDVAAKLDSELAGNVDQLRSLTDDIDQFHLDRAAARDTYAPLLDPAAFNAADQATVLAAWQQAAGWAGQDPAAQAAAEQLDQQFRTRWGASPMDYLLDNLGDQAANLTEDRRAAQAADVAADRAEADELRGTAEEILGTPHTAAEHEDADQRLERADDLDSAAAAAQNAAPYNRADEADLYAPGVTDQARQARIESAAGFSRSTDDMLARHANDGAQRAHSAPAKATMNRGRSTEHDLGR</sequence>
<name>A0A853DNG8_9MICO</name>
<dbReference type="AlphaFoldDB" id="A0A853DNG8"/>
<evidence type="ECO:0000256" key="1">
    <source>
        <dbReference type="SAM" id="MobiDB-lite"/>
    </source>
</evidence>
<feature type="compositionally biased region" description="Basic and acidic residues" evidence="1">
    <location>
        <begin position="532"/>
        <end position="542"/>
    </location>
</feature>
<dbReference type="EMBL" id="JACCFW010000003">
    <property type="protein sequence ID" value="NYJ76544.1"/>
    <property type="molecule type" value="Genomic_DNA"/>
</dbReference>
<proteinExistence type="predicted"/>
<gene>
    <name evidence="2" type="ORF">HNR15_003562</name>
</gene>
<keyword evidence="3" id="KW-1185">Reference proteome</keyword>
<comment type="caution">
    <text evidence="2">The sequence shown here is derived from an EMBL/GenBank/DDBJ whole genome shotgun (WGS) entry which is preliminary data.</text>
</comment>